<evidence type="ECO:0000313" key="3">
    <source>
        <dbReference type="EMBL" id="CEM41742.1"/>
    </source>
</evidence>
<accession>A0A0G4HCP3</accession>
<reference evidence="3" key="1">
    <citation type="submission" date="2014-11" db="EMBL/GenBank/DDBJ databases">
        <authorList>
            <person name="Otto D Thomas"/>
            <person name="Naeem Raeece"/>
        </authorList>
    </citation>
    <scope>NUCLEOTIDE SEQUENCE</scope>
</reference>
<keyword evidence="1" id="KW-0175">Coiled coil</keyword>
<dbReference type="EMBL" id="CDMZ01002301">
    <property type="protein sequence ID" value="CEM41742.1"/>
    <property type="molecule type" value="Genomic_DNA"/>
</dbReference>
<sequence length="1428" mass="158386">MKAVRKLVALQGTSARGPGVAIKDVIGSLNFGQIAAVCQWGCGESAVASDRLFWSSVAQEVRARLWTEGDRQRERVKGEPLPLPSAVDALQLASCFAQAPAGRDHKEVLSLLACCIKPTDDVPGPLLLPWVEAYAGAPGAFDDLFVQICSFHLKRAIEKRSVSPSDLCSILCVLVGKGMKCKFLVEELSEAFVAFPPAFEDQMLLQMARAFAALELSNETLQVYKFVGRQVAERVAELSPSLLAELLHVFGRAGVLHEEMIDTVASHLAFNVLDPSPPSPPIGVVSRGRQGKQDKALSHLKDDRQYRPLMPSDILKIVKALEGLNYFPAPLLMRLAEYTSVRFRDMEPHYSPSDLVCLMRCLAVCGAPIEQGRKGVGALAAASLASPKKGGVRELSPDNVAALCVALTHMSREVPLSLLTSSFEPSDSGRAGKKETGKQRRSSGRKGKRGEDRSEETSVSSPSLPLASFPPASIWKLPIKDCASFFLLLCLHAPPPVILRNGPDRQDSVYWDWKDQCGASVAFLLKNLREAAERADVASIAGTLPPAPFPGLPSHSHSETHPRVPVNVHLGGESQSDSSGSFRLGVSLPSLLSDHVERSLRVDRQSPASAFFALSSQERETGKEMEETRHPLTLKEEQEHIGSVPDSVSVRLRDSDSNASSENITKAVQQQVELSLCSLRKIDSELGTGDPEHSHESSFSPSFSSSEDFLSPFSTNATREDEKGGLRGGWREGRGGAYRPSIVYPLPVQEGHERINEKDERQLRRSAAIRLRGKAQTCLSAFALLASPLSVHFSNKGAGGEGVERRGRVRSSHSRSSGPGKQGGWTRASAREALSLLPLASLSHARDLLALSDHAFPWLEDPTRLLYLNELVQPIVHENIEGPVSKESRKKGDGEEESESSQRTARRLLHELSCAPPGIIEGLADCRGLVRRDVSGFLDTRDHRWSTRRLQETWGLGENRAIASGPGERLREGDVTARLRFSNPFEEDLEFEEEMELRCRGVGGDALDEERLLFVGGPLRRGGLKSRDLFTHPPTPSRTHRSVEKDLEFFKDKTPFWLQGKEAPEQTPVVLYRSLQRQAQQKQQQTMQQEEDADASPCVSVPLRGDPQIPPPVPKVKRKGKGKKDDRKFIPKMERRRLLNQLWAERRDQMEKRIEAARKQRAAAMAATGSTDTEHPTLAKAIKEVQTLEDCSLALRRLQRAYDARVFRHTPRLRPSSSDNRYPSWLDDLFFEERDRPNPAPTHPDDFSFKDKSHLSGRKKDKKRNAIRLERLTQEVLHRANKQVAEIAAPPSAEELAKAAVSPGASESQSETEDASSSSPPPRQGDRHALPPRPVDTVQMVSEVFVPPYYIDILLVPTARDTEYLQKFKSLPRPVERVQEAPERLPRRREDEIRAKGTEHVKYLQRQMADEAEEALVNAREPFEEKWF</sequence>
<feature type="compositionally biased region" description="Basic residues" evidence="2">
    <location>
        <begin position="1255"/>
        <end position="1266"/>
    </location>
</feature>
<feature type="compositionally biased region" description="Basic and acidic residues" evidence="2">
    <location>
        <begin position="1233"/>
        <end position="1254"/>
    </location>
</feature>
<evidence type="ECO:0000256" key="2">
    <source>
        <dbReference type="SAM" id="MobiDB-lite"/>
    </source>
</evidence>
<feature type="region of interest" description="Disordered" evidence="2">
    <location>
        <begin position="421"/>
        <end position="463"/>
    </location>
</feature>
<feature type="region of interest" description="Disordered" evidence="2">
    <location>
        <begin position="882"/>
        <end position="905"/>
    </location>
</feature>
<protein>
    <submittedName>
        <fullName evidence="3">Uncharacterized protein</fullName>
    </submittedName>
</protein>
<feature type="region of interest" description="Disordered" evidence="2">
    <location>
        <begin position="1288"/>
        <end position="1333"/>
    </location>
</feature>
<gene>
    <name evidence="3" type="ORF">Cvel_6346</name>
</gene>
<feature type="region of interest" description="Disordered" evidence="2">
    <location>
        <begin position="1233"/>
        <end position="1267"/>
    </location>
</feature>
<feature type="compositionally biased region" description="Low complexity" evidence="2">
    <location>
        <begin position="697"/>
        <end position="714"/>
    </location>
</feature>
<feature type="compositionally biased region" description="Basic and acidic residues" evidence="2">
    <location>
        <begin position="685"/>
        <end position="696"/>
    </location>
</feature>
<feature type="compositionally biased region" description="Basic and acidic residues" evidence="2">
    <location>
        <begin position="882"/>
        <end position="893"/>
    </location>
</feature>
<feature type="region of interest" description="Disordered" evidence="2">
    <location>
        <begin position="795"/>
        <end position="826"/>
    </location>
</feature>
<name>A0A0G4HCP3_9ALVE</name>
<feature type="compositionally biased region" description="Basic residues" evidence="2">
    <location>
        <begin position="439"/>
        <end position="448"/>
    </location>
</feature>
<dbReference type="VEuPathDB" id="CryptoDB:Cvel_6346"/>
<feature type="compositionally biased region" description="Basic and acidic residues" evidence="2">
    <location>
        <begin position="718"/>
        <end position="733"/>
    </location>
</feature>
<organism evidence="3">
    <name type="scientific">Chromera velia CCMP2878</name>
    <dbReference type="NCBI Taxonomy" id="1169474"/>
    <lineage>
        <taxon>Eukaryota</taxon>
        <taxon>Sar</taxon>
        <taxon>Alveolata</taxon>
        <taxon>Colpodellida</taxon>
        <taxon>Chromeraceae</taxon>
        <taxon>Chromera</taxon>
    </lineage>
</organism>
<feature type="coiled-coil region" evidence="1">
    <location>
        <begin position="1140"/>
        <end position="1167"/>
    </location>
</feature>
<feature type="region of interest" description="Disordered" evidence="2">
    <location>
        <begin position="1081"/>
        <end position="1126"/>
    </location>
</feature>
<evidence type="ECO:0000256" key="1">
    <source>
        <dbReference type="SAM" id="Coils"/>
    </source>
</evidence>
<feature type="region of interest" description="Disordered" evidence="2">
    <location>
        <begin position="685"/>
        <end position="733"/>
    </location>
</feature>
<proteinExistence type="predicted"/>